<feature type="transmembrane region" description="Helical" evidence="9">
    <location>
        <begin position="203"/>
        <end position="220"/>
    </location>
</feature>
<keyword evidence="3" id="KW-0813">Transport</keyword>
<dbReference type="FunFam" id="1.20.1720.10:FF:000021">
    <property type="entry name" value="Drug resistance transporter, EmrB/QacA subfamily"/>
    <property type="match status" value="1"/>
</dbReference>
<accession>A0A853DU75</accession>
<dbReference type="InterPro" id="IPR036259">
    <property type="entry name" value="MFS_trans_sf"/>
</dbReference>
<feature type="transmembrane region" description="Helical" evidence="9">
    <location>
        <begin position="278"/>
        <end position="299"/>
    </location>
</feature>
<keyword evidence="4" id="KW-1003">Cell membrane</keyword>
<evidence type="ECO:0000256" key="2">
    <source>
        <dbReference type="ARBA" id="ARBA00008537"/>
    </source>
</evidence>
<feature type="transmembrane region" description="Helical" evidence="9">
    <location>
        <begin position="365"/>
        <end position="386"/>
    </location>
</feature>
<reference evidence="11 12" key="1">
    <citation type="submission" date="2020-07" db="EMBL/GenBank/DDBJ databases">
        <title>Sequencing the genomes of 1000 actinobacteria strains.</title>
        <authorList>
            <person name="Klenk H.-P."/>
        </authorList>
    </citation>
    <scope>NUCLEOTIDE SEQUENCE [LARGE SCALE GENOMIC DNA]</scope>
    <source>
        <strain evidence="11 12">DSM 15166</strain>
    </source>
</reference>
<proteinExistence type="inferred from homology"/>
<keyword evidence="5 9" id="KW-0812">Transmembrane</keyword>
<dbReference type="SUPFAM" id="SSF103473">
    <property type="entry name" value="MFS general substrate transporter"/>
    <property type="match status" value="1"/>
</dbReference>
<dbReference type="InterPro" id="IPR004638">
    <property type="entry name" value="EmrB-like"/>
</dbReference>
<evidence type="ECO:0000313" key="12">
    <source>
        <dbReference type="Proteomes" id="UP000521075"/>
    </source>
</evidence>
<feature type="transmembrane region" description="Helical" evidence="9">
    <location>
        <begin position="141"/>
        <end position="159"/>
    </location>
</feature>
<evidence type="ECO:0000256" key="3">
    <source>
        <dbReference type="ARBA" id="ARBA00022448"/>
    </source>
</evidence>
<evidence type="ECO:0000256" key="9">
    <source>
        <dbReference type="SAM" id="Phobius"/>
    </source>
</evidence>
<evidence type="ECO:0000256" key="6">
    <source>
        <dbReference type="ARBA" id="ARBA00022989"/>
    </source>
</evidence>
<evidence type="ECO:0000256" key="5">
    <source>
        <dbReference type="ARBA" id="ARBA00022692"/>
    </source>
</evidence>
<feature type="transmembrane region" description="Helical" evidence="9">
    <location>
        <begin position="339"/>
        <end position="359"/>
    </location>
</feature>
<feature type="transmembrane region" description="Helical" evidence="9">
    <location>
        <begin position="171"/>
        <end position="191"/>
    </location>
</feature>
<dbReference type="PRINTS" id="PR01036">
    <property type="entry name" value="TCRTETB"/>
</dbReference>
<feature type="transmembrane region" description="Helical" evidence="9">
    <location>
        <begin position="311"/>
        <end position="332"/>
    </location>
</feature>
<dbReference type="Gene3D" id="1.20.1250.20">
    <property type="entry name" value="MFS general substrate transporter like domains"/>
    <property type="match status" value="1"/>
</dbReference>
<dbReference type="CDD" id="cd17503">
    <property type="entry name" value="MFS_LmrB_MDR_like"/>
    <property type="match status" value="1"/>
</dbReference>
<feature type="transmembrane region" description="Helical" evidence="9">
    <location>
        <begin position="466"/>
        <end position="485"/>
    </location>
</feature>
<feature type="transmembrane region" description="Helical" evidence="9">
    <location>
        <begin position="235"/>
        <end position="257"/>
    </location>
</feature>
<dbReference type="PROSITE" id="PS50850">
    <property type="entry name" value="MFS"/>
    <property type="match status" value="1"/>
</dbReference>
<dbReference type="GO" id="GO:0005886">
    <property type="term" value="C:plasma membrane"/>
    <property type="evidence" value="ECO:0007669"/>
    <property type="project" value="UniProtKB-SubCell"/>
</dbReference>
<feature type="region of interest" description="Disordered" evidence="8">
    <location>
        <begin position="544"/>
        <end position="569"/>
    </location>
</feature>
<feature type="transmembrane region" description="Helical" evidence="9">
    <location>
        <begin position="47"/>
        <end position="66"/>
    </location>
</feature>
<dbReference type="GO" id="GO:0022857">
    <property type="term" value="F:transmembrane transporter activity"/>
    <property type="evidence" value="ECO:0007669"/>
    <property type="project" value="InterPro"/>
</dbReference>
<feature type="transmembrane region" description="Helical" evidence="9">
    <location>
        <begin position="12"/>
        <end position="35"/>
    </location>
</feature>
<dbReference type="Proteomes" id="UP000521075">
    <property type="component" value="Unassembled WGS sequence"/>
</dbReference>
<feature type="transmembrane region" description="Helical" evidence="9">
    <location>
        <begin position="78"/>
        <end position="98"/>
    </location>
</feature>
<dbReference type="EMBL" id="JACCHJ010000001">
    <property type="protein sequence ID" value="NYK10324.1"/>
    <property type="molecule type" value="Genomic_DNA"/>
</dbReference>
<evidence type="ECO:0000256" key="1">
    <source>
        <dbReference type="ARBA" id="ARBA00004651"/>
    </source>
</evidence>
<dbReference type="InterPro" id="IPR020846">
    <property type="entry name" value="MFS_dom"/>
</dbReference>
<comment type="caution">
    <text evidence="11">The sequence shown here is derived from an EMBL/GenBank/DDBJ whole genome shotgun (WGS) entry which is preliminary data.</text>
</comment>
<feature type="domain" description="Major facilitator superfamily (MFS) profile" evidence="10">
    <location>
        <begin position="10"/>
        <end position="489"/>
    </location>
</feature>
<organism evidence="11 12">
    <name type="scientific">Leifsonia naganoensis</name>
    <dbReference type="NCBI Taxonomy" id="150025"/>
    <lineage>
        <taxon>Bacteria</taxon>
        <taxon>Bacillati</taxon>
        <taxon>Actinomycetota</taxon>
        <taxon>Actinomycetes</taxon>
        <taxon>Micrococcales</taxon>
        <taxon>Microbacteriaceae</taxon>
        <taxon>Leifsonia</taxon>
    </lineage>
</organism>
<evidence type="ECO:0000256" key="7">
    <source>
        <dbReference type="ARBA" id="ARBA00023136"/>
    </source>
</evidence>
<comment type="similarity">
    <text evidence="2">Belongs to the major facilitator superfamily. EmrB family.</text>
</comment>
<feature type="transmembrane region" description="Helical" evidence="9">
    <location>
        <begin position="104"/>
        <end position="129"/>
    </location>
</feature>
<dbReference type="InterPro" id="IPR011701">
    <property type="entry name" value="MFS"/>
</dbReference>
<keyword evidence="6 9" id="KW-1133">Transmembrane helix</keyword>
<dbReference type="PANTHER" id="PTHR42718:SF42">
    <property type="entry name" value="EXPORT PROTEIN"/>
    <property type="match status" value="1"/>
</dbReference>
<dbReference type="AlphaFoldDB" id="A0A853DU75"/>
<dbReference type="Gene3D" id="1.20.1720.10">
    <property type="entry name" value="Multidrug resistance protein D"/>
    <property type="match status" value="1"/>
</dbReference>
<keyword evidence="12" id="KW-1185">Reference proteome</keyword>
<dbReference type="PANTHER" id="PTHR42718">
    <property type="entry name" value="MAJOR FACILITATOR SUPERFAMILY MULTIDRUG TRANSPORTER MFSC"/>
    <property type="match status" value="1"/>
</dbReference>
<comment type="subcellular location">
    <subcellularLocation>
        <location evidence="1">Cell membrane</location>
        <topology evidence="1">Multi-pass membrane protein</topology>
    </subcellularLocation>
</comment>
<dbReference type="NCBIfam" id="TIGR00711">
    <property type="entry name" value="efflux_EmrB"/>
    <property type="match status" value="1"/>
</dbReference>
<evidence type="ECO:0000313" key="11">
    <source>
        <dbReference type="EMBL" id="NYK10324.1"/>
    </source>
</evidence>
<dbReference type="RefSeq" id="WP_179701081.1">
    <property type="nucleotide sequence ID" value="NZ_BAAAHA010000006.1"/>
</dbReference>
<name>A0A853DU75_9MICO</name>
<gene>
    <name evidence="11" type="ORF">HNR14_002205</name>
</gene>
<keyword evidence="7 9" id="KW-0472">Membrane</keyword>
<protein>
    <submittedName>
        <fullName evidence="11">EmrB/QacA subfamily drug resistance transporter</fullName>
    </submittedName>
</protein>
<sequence length="569" mass="59002">MEKELKPWPALWALVIGFFMILIDTTIVSVANPAIMKGLDLGTDYNAVIWVTSAYLLAYAVPLLITGRLGDRFGPKNLYLVGLVIFTLASAWCGFSGVMPGGGIGMLITARVVQGLGAALMTPQTMAVITRIFPPDRRGAAMGLWGAVAGVATLIGPLLGGVLVDGLGWEWIFFINVPVGVVAFILAARLVPKLPTHTHSFDILGVILSAVGMFLLVFGIQEGGTYDWGTITGPITVWGLIISGIVVLIAFVVWQAFNKKEPLLPLALFRDRNFSLSNAAITTVGFAVTCMALPLVFYFQTVRALTPTQSALMLAPMAIFSGVLAPFVGKLIDRINPRYFATVGLLLFAGSLFWYSRLLTPDVSIWWLLAPSALLGVAMSGVWGPISTTATRNLPMNQAGAGSGVFNTTRQVGAVLGSASIAALISSRLAVDLPKAPGGATPTEASAGTELPQFLHAGFTQAMSEALLLPAAVALLGALIVVWWAKPKPPAWGPRADAAAAAAAGAPAAAGADAPSGAPAAVGAHGSHAAPVPVDAVVHGSHAADVPPATDLSEGEEPPHGLHAAPVTD</sequence>
<evidence type="ECO:0000256" key="8">
    <source>
        <dbReference type="SAM" id="MobiDB-lite"/>
    </source>
</evidence>
<dbReference type="Pfam" id="PF07690">
    <property type="entry name" value="MFS_1"/>
    <property type="match status" value="1"/>
</dbReference>
<evidence type="ECO:0000259" key="10">
    <source>
        <dbReference type="PROSITE" id="PS50850"/>
    </source>
</evidence>
<evidence type="ECO:0000256" key="4">
    <source>
        <dbReference type="ARBA" id="ARBA00022475"/>
    </source>
</evidence>